<dbReference type="RefSeq" id="WP_012697909.1">
    <property type="nucleotide sequence ID" value="NC_012559.1"/>
</dbReference>
<evidence type="ECO:0000313" key="3">
    <source>
        <dbReference type="EMBL" id="ACO75423.1"/>
    </source>
</evidence>
<feature type="transmembrane region" description="Helical" evidence="1">
    <location>
        <begin position="251"/>
        <end position="271"/>
    </location>
</feature>
<evidence type="ECO:0000256" key="1">
    <source>
        <dbReference type="SAM" id="Phobius"/>
    </source>
</evidence>
<dbReference type="SUPFAM" id="SSF55785">
    <property type="entry name" value="PYP-like sensor domain (PAS domain)"/>
    <property type="match status" value="1"/>
</dbReference>
<gene>
    <name evidence="3" type="ordered locus">LHK_02441</name>
</gene>
<dbReference type="InterPro" id="IPR035965">
    <property type="entry name" value="PAS-like_dom_sf"/>
</dbReference>
<dbReference type="GeneID" id="75110145"/>
<accession>C1DB84</accession>
<dbReference type="KEGG" id="lhk:LHK_02441"/>
<dbReference type="Pfam" id="PF00989">
    <property type="entry name" value="PAS"/>
    <property type="match status" value="1"/>
</dbReference>
<dbReference type="HOGENOM" id="CLU_769001_0_0_4"/>
<feature type="domain" description="PAS" evidence="2">
    <location>
        <begin position="297"/>
        <end position="343"/>
    </location>
</feature>
<dbReference type="Proteomes" id="UP000002010">
    <property type="component" value="Chromosome"/>
</dbReference>
<name>C1DB84_LARHH</name>
<organism evidence="3 4">
    <name type="scientific">Laribacter hongkongensis (strain HLHK9)</name>
    <dbReference type="NCBI Taxonomy" id="557598"/>
    <lineage>
        <taxon>Bacteria</taxon>
        <taxon>Pseudomonadati</taxon>
        <taxon>Pseudomonadota</taxon>
        <taxon>Betaproteobacteria</taxon>
        <taxon>Neisseriales</taxon>
        <taxon>Aquaspirillaceae</taxon>
        <taxon>Laribacter</taxon>
    </lineage>
</organism>
<keyword evidence="1" id="KW-1133">Transmembrane helix</keyword>
<proteinExistence type="predicted"/>
<sequence length="360" mass="40090">MSGLVAALVAGLAGLGSIYLHTERVSPESHLLYTQHLRGLRETDALIDAELLANRLELSRNYDELTHQTAKAQADARHVGTPPDYLSAADTLSLRDDARALLATVMAKSELIDRFKREDSVARNSLAYFPVAASRLIDQPQPDSGQAGHGLISRYIRLVLAFSRQPDERHAEELTAMRAELGRMQLPASMQGRLDNLLLHGDKIMEVLPRLDRLTKEILALPTRGQLEHLNRNYGTAYSNALVLAGHFRNLLYTLSILLALFLAWTFASLLRTQRSLRKTHVELSQRLVAQSAAEKQLKLHATAFRNAHDGITLTDARGNILDVNPAFSRITGWERSEVIGRNPRVLKSGRHDAAFYEST</sequence>
<evidence type="ECO:0000313" key="4">
    <source>
        <dbReference type="Proteomes" id="UP000002010"/>
    </source>
</evidence>
<dbReference type="Gene3D" id="3.30.450.20">
    <property type="entry name" value="PAS domain"/>
    <property type="match status" value="1"/>
</dbReference>
<dbReference type="InterPro" id="IPR045812">
    <property type="entry name" value="DAHL"/>
</dbReference>
<dbReference type="NCBIfam" id="TIGR00229">
    <property type="entry name" value="sensory_box"/>
    <property type="match status" value="1"/>
</dbReference>
<keyword evidence="1" id="KW-0472">Membrane</keyword>
<dbReference type="Pfam" id="PF19443">
    <property type="entry name" value="DAHL"/>
    <property type="match status" value="1"/>
</dbReference>
<keyword evidence="1" id="KW-0812">Transmembrane</keyword>
<dbReference type="InterPro" id="IPR013767">
    <property type="entry name" value="PAS_fold"/>
</dbReference>
<protein>
    <submittedName>
        <fullName evidence="3">PAS/PAC domain protein</fullName>
    </submittedName>
</protein>
<dbReference type="EMBL" id="CP001154">
    <property type="protein sequence ID" value="ACO75423.1"/>
    <property type="molecule type" value="Genomic_DNA"/>
</dbReference>
<dbReference type="STRING" id="557598.LHK_02441"/>
<evidence type="ECO:0000259" key="2">
    <source>
        <dbReference type="PROSITE" id="PS50112"/>
    </source>
</evidence>
<dbReference type="GO" id="GO:0006355">
    <property type="term" value="P:regulation of DNA-templated transcription"/>
    <property type="evidence" value="ECO:0007669"/>
    <property type="project" value="InterPro"/>
</dbReference>
<keyword evidence="4" id="KW-1185">Reference proteome</keyword>
<dbReference type="AlphaFoldDB" id="C1DB84"/>
<dbReference type="PROSITE" id="PS50112">
    <property type="entry name" value="PAS"/>
    <property type="match status" value="1"/>
</dbReference>
<dbReference type="CDD" id="cd00130">
    <property type="entry name" value="PAS"/>
    <property type="match status" value="1"/>
</dbReference>
<dbReference type="eggNOG" id="COG2205">
    <property type="taxonomic scope" value="Bacteria"/>
</dbReference>
<dbReference type="InterPro" id="IPR000014">
    <property type="entry name" value="PAS"/>
</dbReference>
<reference evidence="3 4" key="1">
    <citation type="journal article" date="2009" name="PLoS Genet.">
        <title>The complete genome and proteome of Laribacter hongkongensis reveal potential mechanisms for adaptations to different temperatures and habitats.</title>
        <authorList>
            <person name="Woo P.C."/>
            <person name="Lau S.K."/>
            <person name="Tse H."/>
            <person name="Teng J.L."/>
            <person name="Curreem S.O."/>
            <person name="Tsang A.K."/>
            <person name="Fan R.Y."/>
            <person name="Wong G.K."/>
            <person name="Huang Y."/>
            <person name="Loman N.J."/>
            <person name="Snyder L.A."/>
            <person name="Cai J.J."/>
            <person name="Huang J.D."/>
            <person name="Mak W."/>
            <person name="Pallen M.J."/>
            <person name="Lok S."/>
            <person name="Yuen K.Y."/>
        </authorList>
    </citation>
    <scope>NUCLEOTIDE SEQUENCE [LARGE SCALE GENOMIC DNA]</scope>
    <source>
        <strain evidence="3 4">HLHK9</strain>
    </source>
</reference>